<proteinExistence type="predicted"/>
<dbReference type="Pfam" id="PF00005">
    <property type="entry name" value="ABC_tran"/>
    <property type="match status" value="1"/>
</dbReference>
<reference evidence="15 16" key="2">
    <citation type="submission" date="2019-01" db="EMBL/GenBank/DDBJ databases">
        <authorList>
            <person name="Li Y."/>
        </authorList>
    </citation>
    <scope>NUCLEOTIDE SEQUENCE [LARGE SCALE GENOMIC DNA]</scope>
    <source>
        <strain evidence="15 16">2D-5</strain>
    </source>
</reference>
<dbReference type="FunFam" id="3.40.50.300:FF:000221">
    <property type="entry name" value="Multidrug ABC transporter ATP-binding protein"/>
    <property type="match status" value="1"/>
</dbReference>
<evidence type="ECO:0000313" key="16">
    <source>
        <dbReference type="Proteomes" id="UP000285710"/>
    </source>
</evidence>
<dbReference type="GO" id="GO:0005524">
    <property type="term" value="F:ATP binding"/>
    <property type="evidence" value="ECO:0007669"/>
    <property type="project" value="UniProtKB-KW"/>
</dbReference>
<dbReference type="InterPro" id="IPR027417">
    <property type="entry name" value="P-loop_NTPase"/>
</dbReference>
<keyword evidence="4" id="KW-0997">Cell inner membrane</keyword>
<keyword evidence="16" id="KW-1185">Reference proteome</keyword>
<dbReference type="SUPFAM" id="SSF90123">
    <property type="entry name" value="ABC transporter transmembrane region"/>
    <property type="match status" value="1"/>
</dbReference>
<dbReference type="InterPro" id="IPR036640">
    <property type="entry name" value="ABC1_TM_sf"/>
</dbReference>
<feature type="transmembrane region" description="Helical" evidence="12">
    <location>
        <begin position="52"/>
        <end position="70"/>
    </location>
</feature>
<dbReference type="InterPro" id="IPR017871">
    <property type="entry name" value="ABC_transporter-like_CS"/>
</dbReference>
<evidence type="ECO:0000256" key="1">
    <source>
        <dbReference type="ARBA" id="ARBA00004651"/>
    </source>
</evidence>
<reference evidence="15 16" key="1">
    <citation type="submission" date="2019-01" db="EMBL/GenBank/DDBJ databases">
        <title>Sinorhodobacter populi sp. nov. isolated from the symptomatic bark tissue of Populus euramericana canker.</title>
        <authorList>
            <person name="Xu G."/>
        </authorList>
    </citation>
    <scope>NUCLEOTIDE SEQUENCE [LARGE SCALE GENOMIC DNA]</scope>
    <source>
        <strain evidence="15 16">2D-5</strain>
    </source>
</reference>
<dbReference type="Gene3D" id="3.40.50.300">
    <property type="entry name" value="P-loop containing nucleotide triphosphate hydrolases"/>
    <property type="match status" value="1"/>
</dbReference>
<evidence type="ECO:0000256" key="9">
    <source>
        <dbReference type="ARBA" id="ARBA00022967"/>
    </source>
</evidence>
<evidence type="ECO:0000313" key="15">
    <source>
        <dbReference type="EMBL" id="RWR15573.1"/>
    </source>
</evidence>
<keyword evidence="8 15" id="KW-0067">ATP-binding</keyword>
<evidence type="ECO:0000256" key="12">
    <source>
        <dbReference type="SAM" id="Phobius"/>
    </source>
</evidence>
<dbReference type="GO" id="GO:0005886">
    <property type="term" value="C:plasma membrane"/>
    <property type="evidence" value="ECO:0007669"/>
    <property type="project" value="UniProtKB-SubCell"/>
</dbReference>
<dbReference type="GO" id="GO:0034040">
    <property type="term" value="F:ATPase-coupled lipid transmembrane transporter activity"/>
    <property type="evidence" value="ECO:0007669"/>
    <property type="project" value="TreeGrafter"/>
</dbReference>
<keyword evidence="2" id="KW-0813">Transport</keyword>
<evidence type="ECO:0000256" key="2">
    <source>
        <dbReference type="ARBA" id="ARBA00022448"/>
    </source>
</evidence>
<dbReference type="PANTHER" id="PTHR24221:SF654">
    <property type="entry name" value="ATP-BINDING CASSETTE SUB-FAMILY B MEMBER 6"/>
    <property type="match status" value="1"/>
</dbReference>
<dbReference type="PROSITE" id="PS50929">
    <property type="entry name" value="ABC_TM1F"/>
    <property type="match status" value="1"/>
</dbReference>
<name>A0A443J5D9_9RHOB</name>
<gene>
    <name evidence="15" type="ORF">D2T33_01490</name>
</gene>
<evidence type="ECO:0000256" key="11">
    <source>
        <dbReference type="ARBA" id="ARBA00023136"/>
    </source>
</evidence>
<dbReference type="InterPro" id="IPR005896">
    <property type="entry name" value="NdvA"/>
</dbReference>
<dbReference type="EMBL" id="SAUW01000001">
    <property type="protein sequence ID" value="RWR15573.1"/>
    <property type="molecule type" value="Genomic_DNA"/>
</dbReference>
<dbReference type="Pfam" id="PF00664">
    <property type="entry name" value="ABC_membrane"/>
    <property type="match status" value="1"/>
</dbReference>
<accession>A0A443J5D9</accession>
<feature type="domain" description="ABC transmembrane type-1" evidence="14">
    <location>
        <begin position="55"/>
        <end position="334"/>
    </location>
</feature>
<feature type="transmembrane region" description="Helical" evidence="12">
    <location>
        <begin position="271"/>
        <end position="298"/>
    </location>
</feature>
<dbReference type="AlphaFoldDB" id="A0A443J5D9"/>
<dbReference type="NCBIfam" id="NF010178">
    <property type="entry name" value="PRK13657.1"/>
    <property type="match status" value="1"/>
</dbReference>
<dbReference type="SUPFAM" id="SSF52540">
    <property type="entry name" value="P-loop containing nucleoside triphosphate hydrolases"/>
    <property type="match status" value="1"/>
</dbReference>
<keyword evidence="6 12" id="KW-0812">Transmembrane</keyword>
<evidence type="ECO:0000256" key="8">
    <source>
        <dbReference type="ARBA" id="ARBA00022840"/>
    </source>
</evidence>
<dbReference type="GO" id="GO:0015441">
    <property type="term" value="F:ABC-type beta-glucan transporter activity"/>
    <property type="evidence" value="ECO:0007669"/>
    <property type="project" value="InterPro"/>
</dbReference>
<dbReference type="Proteomes" id="UP000285710">
    <property type="component" value="Unassembled WGS sequence"/>
</dbReference>
<dbReference type="PROSITE" id="PS00211">
    <property type="entry name" value="ABC_TRANSPORTER_1"/>
    <property type="match status" value="1"/>
</dbReference>
<protein>
    <submittedName>
        <fullName evidence="15">Glucan ABC transporter ATP-binding protein/ permease</fullName>
    </submittedName>
</protein>
<dbReference type="PANTHER" id="PTHR24221">
    <property type="entry name" value="ATP-BINDING CASSETTE SUB-FAMILY B"/>
    <property type="match status" value="1"/>
</dbReference>
<evidence type="ECO:0000259" key="13">
    <source>
        <dbReference type="PROSITE" id="PS50893"/>
    </source>
</evidence>
<dbReference type="SMART" id="SM00382">
    <property type="entry name" value="AAA"/>
    <property type="match status" value="1"/>
</dbReference>
<evidence type="ECO:0000259" key="14">
    <source>
        <dbReference type="PROSITE" id="PS50929"/>
    </source>
</evidence>
<evidence type="ECO:0000256" key="4">
    <source>
        <dbReference type="ARBA" id="ARBA00022519"/>
    </source>
</evidence>
<dbReference type="Gene3D" id="1.20.1560.10">
    <property type="entry name" value="ABC transporter type 1, transmembrane domain"/>
    <property type="match status" value="1"/>
</dbReference>
<feature type="domain" description="ABC transporter" evidence="13">
    <location>
        <begin position="369"/>
        <end position="603"/>
    </location>
</feature>
<dbReference type="NCBIfam" id="TIGR01192">
    <property type="entry name" value="chvA"/>
    <property type="match status" value="1"/>
</dbReference>
<comment type="subcellular location">
    <subcellularLocation>
        <location evidence="1">Cell membrane</location>
        <topology evidence="1">Multi-pass membrane protein</topology>
    </subcellularLocation>
</comment>
<evidence type="ECO:0000256" key="10">
    <source>
        <dbReference type="ARBA" id="ARBA00022989"/>
    </source>
</evidence>
<keyword evidence="3" id="KW-1003">Cell membrane</keyword>
<feature type="transmembrane region" description="Helical" evidence="12">
    <location>
        <begin position="174"/>
        <end position="203"/>
    </location>
</feature>
<sequence length="611" mass="65437">MPGNATAVDSRRPLPQHRRTALRRRQIVTPSSEPGTLEIYRRTLLLLAREKALAVGLALAGVGVAVVQLAEPVLFGRMVDRLAEGAGAFGLIGLWALFGLAGILSSAVLAIAADRLAHRTRMAALSRAFSQAITLPISYHARSGTGAVVRAILSGTDALFAIWLGALRQQMTALFGVALMIPTAFSMDARMAVVLLVLGLVYLSANVLVVHKTDSGQRVVERVSGALYSRVGDVLGNVTVVQSYGRFAMEMNELRNLTSSLLAAQYPVLTWWGLLTVLTRAAATLTMVVIFAVGAIFAARGEISVGQIVSFGAFAGLLVGQLDQLASFVTNVFRQTPVLRSYFGLLDATAEVADGPDARPFDAPPKGHIVFDHVSYHFPDSDQGVFDIDFEVMPGQTVALVGATGAGKTTCLALLQRLRDPDSGAISIDGRPLPSITLAALRDNIATVFQEAGLFNRSIAENIRVGRPEATMEEIVEAAKLAEADDFIRHKPGGYDFVIGERGASLSGGERQRLALARAILKNAPILVLDEATSALDSVTEARIKRAIDRLRTDRTTLIIAHRLSTVADADLILVFDQGRIVERGDFDNLVRRGGLFARMVTEGAITTPKE</sequence>
<dbReference type="InterPro" id="IPR003593">
    <property type="entry name" value="AAA+_ATPase"/>
</dbReference>
<keyword evidence="7" id="KW-0547">Nucleotide-binding</keyword>
<keyword evidence="10 12" id="KW-1133">Transmembrane helix</keyword>
<dbReference type="GO" id="GO:0016887">
    <property type="term" value="F:ATP hydrolysis activity"/>
    <property type="evidence" value="ECO:0007669"/>
    <property type="project" value="InterPro"/>
</dbReference>
<evidence type="ECO:0000256" key="5">
    <source>
        <dbReference type="ARBA" id="ARBA00022597"/>
    </source>
</evidence>
<comment type="caution">
    <text evidence="15">The sequence shown here is derived from an EMBL/GenBank/DDBJ whole genome shotgun (WGS) entry which is preliminary data.</text>
</comment>
<evidence type="ECO:0000256" key="6">
    <source>
        <dbReference type="ARBA" id="ARBA00022692"/>
    </source>
</evidence>
<dbReference type="InterPro" id="IPR011527">
    <property type="entry name" value="ABC1_TM_dom"/>
</dbReference>
<dbReference type="PROSITE" id="PS50893">
    <property type="entry name" value="ABC_TRANSPORTER_2"/>
    <property type="match status" value="1"/>
</dbReference>
<dbReference type="CDD" id="cd18562">
    <property type="entry name" value="ABC_6TM_NdvA_beta-glucan_exporter_like"/>
    <property type="match status" value="1"/>
</dbReference>
<keyword evidence="9" id="KW-1278">Translocase</keyword>
<dbReference type="InterPro" id="IPR039421">
    <property type="entry name" value="Type_1_exporter"/>
</dbReference>
<organism evidence="15 16">
    <name type="scientific">Paenirhodobacter populi</name>
    <dbReference type="NCBI Taxonomy" id="2306993"/>
    <lineage>
        <taxon>Bacteria</taxon>
        <taxon>Pseudomonadati</taxon>
        <taxon>Pseudomonadota</taxon>
        <taxon>Alphaproteobacteria</taxon>
        <taxon>Rhodobacterales</taxon>
        <taxon>Rhodobacter group</taxon>
        <taxon>Paenirhodobacter</taxon>
    </lineage>
</organism>
<keyword evidence="11 12" id="KW-0472">Membrane</keyword>
<evidence type="ECO:0000256" key="7">
    <source>
        <dbReference type="ARBA" id="ARBA00022741"/>
    </source>
</evidence>
<evidence type="ECO:0000256" key="3">
    <source>
        <dbReference type="ARBA" id="ARBA00022475"/>
    </source>
</evidence>
<keyword evidence="5" id="KW-0762">Sugar transport</keyword>
<feature type="transmembrane region" description="Helical" evidence="12">
    <location>
        <begin position="90"/>
        <end position="112"/>
    </location>
</feature>
<dbReference type="InterPro" id="IPR003439">
    <property type="entry name" value="ABC_transporter-like_ATP-bd"/>
</dbReference>